<sequence>MSCHNHISCWNKKEPFPTAKHTMMTTRIAAMKKASCSCSYPVLVVLVVVIISPCSTAFTNPAVPSEPSNLRQWCDVTERFESRPSPKLLRHIHWLHVPKAGTSFGTTIMHYACENLDDDLYPHKQGQGFEYMRYFFQRYYKPKYCSGRVHLEHVYGHAPLNEEAIRKGGVVAMLRDPRMRHYSGWRIHGVMGTPLHPSNLTEYVQMYRGCQMKMILGEHCELKPGRGKRYWRPSSHDEAKRAASLLQDEAVFAFVGLTDHWKASVCLFHAMFGGNITKHEMDNVRPGVSALLNGNSHPALEKISMQEDPFDAFVYTIARQVFVRRLLEFGIAVPEELQSEG</sequence>
<dbReference type="KEGG" id="sre:PTSG_13088"/>
<dbReference type="eggNOG" id="ENOG502SC84">
    <property type="taxonomic scope" value="Eukaryota"/>
</dbReference>
<dbReference type="Gene3D" id="3.40.50.300">
    <property type="entry name" value="P-loop containing nucleotide triphosphate hydrolases"/>
    <property type="match status" value="1"/>
</dbReference>
<organism evidence="2">
    <name type="scientific">Salpingoeca rosetta (strain ATCC 50818 / BSB-021)</name>
    <dbReference type="NCBI Taxonomy" id="946362"/>
    <lineage>
        <taxon>Eukaryota</taxon>
        <taxon>Choanoflagellata</taxon>
        <taxon>Craspedida</taxon>
        <taxon>Salpingoecidae</taxon>
        <taxon>Salpingoeca</taxon>
    </lineage>
</organism>
<accession>F2UQ48</accession>
<name>F2UQ48_SALR5</name>
<keyword evidence="2" id="KW-1185">Reference proteome</keyword>
<dbReference type="GeneID" id="16069202"/>
<evidence type="ECO:0000313" key="1">
    <source>
        <dbReference type="EMBL" id="EGD79716.1"/>
    </source>
</evidence>
<reference evidence="1" key="1">
    <citation type="submission" date="2009-08" db="EMBL/GenBank/DDBJ databases">
        <title>Annotation of Salpingoeca rosetta.</title>
        <authorList>
            <consortium name="The Broad Institute Genome Sequencing Platform"/>
            <person name="Russ C."/>
            <person name="Cuomo C."/>
            <person name="Burger G."/>
            <person name="Gray M.W."/>
            <person name="Holland P.W.H."/>
            <person name="King N."/>
            <person name="Lang F.B.F."/>
            <person name="Roger A.J."/>
            <person name="Ruiz-Trillo I."/>
            <person name="Young S.K."/>
            <person name="Zeng Q."/>
            <person name="Gargeya S."/>
            <person name="Alvarado L."/>
            <person name="Berlin A."/>
            <person name="Chapman S.B."/>
            <person name="Chen Z."/>
            <person name="Freedman E."/>
            <person name="Gellesch M."/>
            <person name="Goldberg J."/>
            <person name="Griggs A."/>
            <person name="Gujja S."/>
            <person name="Heilman E."/>
            <person name="Heiman D."/>
            <person name="Howarth C."/>
            <person name="Mehta T."/>
            <person name="Neiman D."/>
            <person name="Pearson M."/>
            <person name="Roberts A."/>
            <person name="Saif S."/>
            <person name="Shea T."/>
            <person name="Shenoy N."/>
            <person name="Sisk P."/>
            <person name="Stolte C."/>
            <person name="Sykes S."/>
            <person name="White J."/>
            <person name="Yandava C."/>
            <person name="Haas B."/>
            <person name="Nusbaum C."/>
            <person name="Birren B."/>
        </authorList>
    </citation>
    <scope>NUCLEOTIDE SEQUENCE [LARGE SCALE GENOMIC DNA]</scope>
    <source>
        <strain evidence="1">ATCC 50818</strain>
    </source>
</reference>
<dbReference type="EMBL" id="GL832988">
    <property type="protein sequence ID" value="EGD79716.1"/>
    <property type="molecule type" value="Genomic_DNA"/>
</dbReference>
<proteinExistence type="predicted"/>
<gene>
    <name evidence="1" type="ORF">PTSG_13088</name>
</gene>
<dbReference type="RefSeq" id="XP_004988666.1">
    <property type="nucleotide sequence ID" value="XM_004988609.1"/>
</dbReference>
<dbReference type="OrthoDB" id="200177at2759"/>
<evidence type="ECO:0000313" key="2">
    <source>
        <dbReference type="Proteomes" id="UP000007799"/>
    </source>
</evidence>
<dbReference type="AlphaFoldDB" id="F2UQ48"/>
<evidence type="ECO:0008006" key="3">
    <source>
        <dbReference type="Google" id="ProtNLM"/>
    </source>
</evidence>
<dbReference type="InterPro" id="IPR027417">
    <property type="entry name" value="P-loop_NTPase"/>
</dbReference>
<dbReference type="SUPFAM" id="SSF52540">
    <property type="entry name" value="P-loop containing nucleoside triphosphate hydrolases"/>
    <property type="match status" value="1"/>
</dbReference>
<dbReference type="Proteomes" id="UP000007799">
    <property type="component" value="Unassembled WGS sequence"/>
</dbReference>
<protein>
    <recommendedName>
        <fullName evidence="3">Sulfotransferase domain-containing protein</fullName>
    </recommendedName>
</protein>
<dbReference type="InParanoid" id="F2UQ48"/>